<dbReference type="AlphaFoldDB" id="A0A1L3J781"/>
<evidence type="ECO:0000256" key="3">
    <source>
        <dbReference type="ARBA" id="ARBA00023002"/>
    </source>
</evidence>
<dbReference type="InterPro" id="IPR000627">
    <property type="entry name" value="Intradiol_dOase_C"/>
</dbReference>
<dbReference type="PANTHER" id="PTHR33711">
    <property type="entry name" value="DIOXYGENASE, PUTATIVE (AFU_ORTHOLOGUE AFUA_2G02910)-RELATED"/>
    <property type="match status" value="1"/>
</dbReference>
<dbReference type="Pfam" id="PF00775">
    <property type="entry name" value="Dioxygenase_C"/>
    <property type="match status" value="1"/>
</dbReference>
<evidence type="ECO:0000256" key="2">
    <source>
        <dbReference type="ARBA" id="ARBA00022964"/>
    </source>
</evidence>
<dbReference type="PROSITE" id="PS51257">
    <property type="entry name" value="PROKAR_LIPOPROTEIN"/>
    <property type="match status" value="1"/>
</dbReference>
<evidence type="ECO:0000313" key="5">
    <source>
        <dbReference type="EMBL" id="APG60978.1"/>
    </source>
</evidence>
<name>A0A1L3J781_9FLAO</name>
<sequence>MKTLGVLIGLLIFSCAESQETREYWLAGGPCEGCEAVMEYGDKTLSSVDTLPGFDSATKKLKVSGTIFKGDGETPAGGVILYIYQTNAEGLYAAPDSAKGWARRHGELRGWMKTGNDGKYTFYTLVPGNYPGSEFAAHIHPTVLEPDGKYYYLQDYLFEGDPYMEQGLKDQPRGGTDGILKLKNENGILVGTRDLILGKNIPGYPKK</sequence>
<gene>
    <name evidence="5" type="ORF">LPB144_11400</name>
</gene>
<reference evidence="5 6" key="1">
    <citation type="submission" date="2016-11" db="EMBL/GenBank/DDBJ databases">
        <title>Gramella sp. LPB0144 isolated from marine environment.</title>
        <authorList>
            <person name="Kim E."/>
            <person name="Yi H."/>
        </authorList>
    </citation>
    <scope>NUCLEOTIDE SEQUENCE [LARGE SCALE GENOMIC DNA]</scope>
    <source>
        <strain evidence="5 6">LPB0144</strain>
    </source>
</reference>
<keyword evidence="3" id="KW-0560">Oxidoreductase</keyword>
<evidence type="ECO:0000259" key="4">
    <source>
        <dbReference type="Pfam" id="PF00775"/>
    </source>
</evidence>
<organism evidence="5 6">
    <name type="scientific">Christiangramia salexigens</name>
    <dbReference type="NCBI Taxonomy" id="1913577"/>
    <lineage>
        <taxon>Bacteria</taxon>
        <taxon>Pseudomonadati</taxon>
        <taxon>Bacteroidota</taxon>
        <taxon>Flavobacteriia</taxon>
        <taxon>Flavobacteriales</taxon>
        <taxon>Flavobacteriaceae</taxon>
        <taxon>Christiangramia</taxon>
    </lineage>
</organism>
<dbReference type="OrthoDB" id="933561at2"/>
<evidence type="ECO:0000256" key="1">
    <source>
        <dbReference type="ARBA" id="ARBA00007825"/>
    </source>
</evidence>
<dbReference type="Proteomes" id="UP000182510">
    <property type="component" value="Chromosome"/>
</dbReference>
<dbReference type="RefSeq" id="WP_072553667.1">
    <property type="nucleotide sequence ID" value="NZ_CP018153.1"/>
</dbReference>
<dbReference type="STRING" id="1913577.LPB144_11400"/>
<dbReference type="EMBL" id="CP018153">
    <property type="protein sequence ID" value="APG60978.1"/>
    <property type="molecule type" value="Genomic_DNA"/>
</dbReference>
<keyword evidence="2 5" id="KW-0223">Dioxygenase</keyword>
<dbReference type="PANTHER" id="PTHR33711:SF10">
    <property type="entry name" value="INTRADIOL RING-CLEAVAGE DIOXYGENASES DOMAIN-CONTAINING PROTEIN"/>
    <property type="match status" value="1"/>
</dbReference>
<dbReference type="KEGG" id="grl:LPB144_11400"/>
<feature type="domain" description="Intradiol ring-cleavage dioxygenases" evidence="4">
    <location>
        <begin position="56"/>
        <end position="142"/>
    </location>
</feature>
<protein>
    <submittedName>
        <fullName evidence="5">Intradiol ring-cleavage dioxygenase</fullName>
    </submittedName>
</protein>
<dbReference type="InterPro" id="IPR015889">
    <property type="entry name" value="Intradiol_dOase_core"/>
</dbReference>
<evidence type="ECO:0000313" key="6">
    <source>
        <dbReference type="Proteomes" id="UP000182510"/>
    </source>
</evidence>
<proteinExistence type="inferred from homology"/>
<dbReference type="GO" id="GO:0016702">
    <property type="term" value="F:oxidoreductase activity, acting on single donors with incorporation of molecular oxygen, incorporation of two atoms of oxygen"/>
    <property type="evidence" value="ECO:0007669"/>
    <property type="project" value="InterPro"/>
</dbReference>
<dbReference type="GO" id="GO:0008199">
    <property type="term" value="F:ferric iron binding"/>
    <property type="evidence" value="ECO:0007669"/>
    <property type="project" value="InterPro"/>
</dbReference>
<dbReference type="Gene3D" id="2.60.130.10">
    <property type="entry name" value="Aromatic compound dioxygenase"/>
    <property type="match status" value="1"/>
</dbReference>
<keyword evidence="6" id="KW-1185">Reference proteome</keyword>
<accession>A0A1L3J781</accession>
<dbReference type="SUPFAM" id="SSF49482">
    <property type="entry name" value="Aromatic compound dioxygenase"/>
    <property type="match status" value="1"/>
</dbReference>
<dbReference type="InterPro" id="IPR050770">
    <property type="entry name" value="Intradiol_RC_Dioxygenase"/>
</dbReference>
<comment type="similarity">
    <text evidence="1">Belongs to the intradiol ring-cleavage dioxygenase family.</text>
</comment>